<proteinExistence type="predicted"/>
<comment type="caution">
    <text evidence="1">The sequence shown here is derived from an EMBL/GenBank/DDBJ whole genome shotgun (WGS) entry which is preliminary data.</text>
</comment>
<dbReference type="EMBL" id="JACOAF010000008">
    <property type="protein sequence ID" value="MBC3538708.1"/>
    <property type="molecule type" value="Genomic_DNA"/>
</dbReference>
<gene>
    <name evidence="1" type="ORF">H7U12_03385</name>
</gene>
<protein>
    <recommendedName>
        <fullName evidence="3">STAS/SEC14 domain-containing protein</fullName>
    </recommendedName>
</protein>
<dbReference type="RefSeq" id="WP_186632898.1">
    <property type="nucleotide sequence ID" value="NZ_JACOAF010000008.1"/>
</dbReference>
<accession>A0ABR6VNI9</accession>
<name>A0ABR6VNI9_9BACT</name>
<evidence type="ECO:0000313" key="2">
    <source>
        <dbReference type="Proteomes" id="UP000659698"/>
    </source>
</evidence>
<reference evidence="1 2" key="1">
    <citation type="journal article" date="2019" name="Int. J. Syst. Evol. Microbiol.">
        <title>Rufibacter sediminis sp. nov., isolated from freshwater lake sediment.</title>
        <authorList>
            <person name="Qu J.H."/>
            <person name="Zhang L.J."/>
            <person name="Fu Y.H."/>
            <person name="Li H.F."/>
        </authorList>
    </citation>
    <scope>NUCLEOTIDE SEQUENCE [LARGE SCALE GENOMIC DNA]</scope>
    <source>
        <strain evidence="1 2">H-1</strain>
    </source>
</reference>
<sequence>MLLYQNSILLLEYDPATDILELAWPDLEPSVLPEVKQAFQVLMEAIVDYDVKKLLVDCSKATVSIPDDENTSLMLKLAQDLNTTRLQKIARIASSDAVDETRAEESLMKIQQNPAIHFQLQNFSDRTSAMEWLKSAS</sequence>
<evidence type="ECO:0000313" key="1">
    <source>
        <dbReference type="EMBL" id="MBC3538708.1"/>
    </source>
</evidence>
<keyword evidence="2" id="KW-1185">Reference proteome</keyword>
<organism evidence="1 2">
    <name type="scientific">Rufibacter sediminis</name>
    <dbReference type="NCBI Taxonomy" id="2762756"/>
    <lineage>
        <taxon>Bacteria</taxon>
        <taxon>Pseudomonadati</taxon>
        <taxon>Bacteroidota</taxon>
        <taxon>Cytophagia</taxon>
        <taxon>Cytophagales</taxon>
        <taxon>Hymenobacteraceae</taxon>
        <taxon>Rufibacter</taxon>
    </lineage>
</organism>
<evidence type="ECO:0008006" key="3">
    <source>
        <dbReference type="Google" id="ProtNLM"/>
    </source>
</evidence>
<dbReference type="Proteomes" id="UP000659698">
    <property type="component" value="Unassembled WGS sequence"/>
</dbReference>